<dbReference type="Pfam" id="PF00106">
    <property type="entry name" value="adh_short"/>
    <property type="match status" value="1"/>
</dbReference>
<evidence type="ECO:0000256" key="1">
    <source>
        <dbReference type="ARBA" id="ARBA00023002"/>
    </source>
</evidence>
<proteinExistence type="predicted"/>
<organism evidence="2 3">
    <name type="scientific">Madurella fahalii</name>
    <dbReference type="NCBI Taxonomy" id="1157608"/>
    <lineage>
        <taxon>Eukaryota</taxon>
        <taxon>Fungi</taxon>
        <taxon>Dikarya</taxon>
        <taxon>Ascomycota</taxon>
        <taxon>Pezizomycotina</taxon>
        <taxon>Sordariomycetes</taxon>
        <taxon>Sordariomycetidae</taxon>
        <taxon>Sordariales</taxon>
        <taxon>Sordariales incertae sedis</taxon>
        <taxon>Madurella</taxon>
    </lineage>
</organism>
<dbReference type="GeneID" id="98180313"/>
<keyword evidence="1" id="KW-0560">Oxidoreductase</keyword>
<evidence type="ECO:0000313" key="3">
    <source>
        <dbReference type="Proteomes" id="UP001628179"/>
    </source>
</evidence>
<dbReference type="EMBL" id="BAAFSV010000005">
    <property type="protein sequence ID" value="GAB1319361.1"/>
    <property type="molecule type" value="Genomic_DNA"/>
</dbReference>
<dbReference type="PRINTS" id="PR00081">
    <property type="entry name" value="GDHRDH"/>
</dbReference>
<dbReference type="InterPro" id="IPR036291">
    <property type="entry name" value="NAD(P)-bd_dom_sf"/>
</dbReference>
<protein>
    <submittedName>
        <fullName evidence="2">Ketoreductase (KR) domain-containing protein</fullName>
    </submittedName>
</protein>
<dbReference type="Proteomes" id="UP001628179">
    <property type="component" value="Unassembled WGS sequence"/>
</dbReference>
<dbReference type="Gene3D" id="3.40.50.720">
    <property type="entry name" value="NAD(P)-binding Rossmann-like Domain"/>
    <property type="match status" value="1"/>
</dbReference>
<reference evidence="2 3" key="1">
    <citation type="submission" date="2024-09" db="EMBL/GenBank/DDBJ databases">
        <title>Itraconazole resistance in Madurella fahalii resulting from another homologue of gene encoding cytochrome P450 14-alpha sterol demethylase (CYP51).</title>
        <authorList>
            <person name="Yoshioka I."/>
            <person name="Fahal A.H."/>
            <person name="Kaneko S."/>
            <person name="Yaguchi T."/>
        </authorList>
    </citation>
    <scope>NUCLEOTIDE SEQUENCE [LARGE SCALE GENOMIC DNA]</scope>
    <source>
        <strain evidence="2 3">IFM 68171</strain>
    </source>
</reference>
<sequence length="341" mass="36713">MPSLGDFFYTQFLLRIPKPTASFASKTVVITGANSGLGKETAKHIVRLGASKVILACRSQSRGDAAKAEIESLFPRCTPGTIEAWPLDLESASSIAAFAQRAAKNLPRLDVVINNAGIHGMGSKFKLVYGTEHTLAVNVVGTFLLAIQLLPILRSTARKHGVDTHMTTVTSALYDAAKYPSPPMPLDKNGEDIFMWFAQEDRVNQMNQYNLSKLLQIYVLIRLSAQEQQAGSDTQGAEGRVVINSLDPCFCKTGLGRGLSGPLRVLRVFEAIAARPAEEGSRLVVQAASAGPETHGLYMRAGKVRAYEPVALDEAKGAHVWEALSRRLEALSPGVLSNLAG</sequence>
<dbReference type="InterPro" id="IPR002347">
    <property type="entry name" value="SDR_fam"/>
</dbReference>
<dbReference type="RefSeq" id="XP_070921091.1">
    <property type="nucleotide sequence ID" value="XM_071064990.1"/>
</dbReference>
<keyword evidence="3" id="KW-1185">Reference proteome</keyword>
<evidence type="ECO:0000313" key="2">
    <source>
        <dbReference type="EMBL" id="GAB1319361.1"/>
    </source>
</evidence>
<comment type="caution">
    <text evidence="2">The sequence shown here is derived from an EMBL/GenBank/DDBJ whole genome shotgun (WGS) entry which is preliminary data.</text>
</comment>
<dbReference type="PANTHER" id="PTHR43157">
    <property type="entry name" value="PHOSPHATIDYLINOSITOL-GLYCAN BIOSYNTHESIS CLASS F PROTEIN-RELATED"/>
    <property type="match status" value="1"/>
</dbReference>
<gene>
    <name evidence="2" type="ORF">MFIFM68171_09571</name>
</gene>
<dbReference type="PANTHER" id="PTHR43157:SF31">
    <property type="entry name" value="PHOSPHATIDYLINOSITOL-GLYCAN BIOSYNTHESIS CLASS F PROTEIN"/>
    <property type="match status" value="1"/>
</dbReference>
<name>A0ABQ0GNQ4_9PEZI</name>
<dbReference type="SUPFAM" id="SSF51735">
    <property type="entry name" value="NAD(P)-binding Rossmann-fold domains"/>
    <property type="match status" value="1"/>
</dbReference>
<accession>A0ABQ0GNQ4</accession>